<dbReference type="InterPro" id="IPR036291">
    <property type="entry name" value="NAD(P)-bd_dom_sf"/>
</dbReference>
<evidence type="ECO:0000256" key="1">
    <source>
        <dbReference type="ARBA" id="ARBA00007637"/>
    </source>
</evidence>
<evidence type="ECO:0000313" key="4">
    <source>
        <dbReference type="Proteomes" id="UP000622547"/>
    </source>
</evidence>
<protein>
    <submittedName>
        <fullName evidence="3">UDP-glucose 4-epimerase</fullName>
    </submittedName>
</protein>
<comment type="similarity">
    <text evidence="1">Belongs to the NAD(P)-dependent epimerase/dehydratase family.</text>
</comment>
<evidence type="ECO:0000259" key="2">
    <source>
        <dbReference type="Pfam" id="PF01370"/>
    </source>
</evidence>
<dbReference type="RefSeq" id="WP_204073545.1">
    <property type="nucleotide sequence ID" value="NZ_BAABHI010000013.1"/>
</dbReference>
<sequence>MPLSPAPARIAPPLEGTRSWTGTRVLVTGATGFIGAHLARRLCSLGAEVHAVSRKPREQSDHTETWHMADLTDTQATADLIRRTRPDIVFHLASAVTGARDVDIVLPTLAANLASAANLLTAVSATSGTRVVLAGSIEEPRPEKGEITPSSPYSVAKWAATGYARLFHELWNVPVSVLRVAMVYGPGQPDVSKLVPYVTLAFLRGQEPGLASGNRLVDWVYVDDVVDAFLAASATEAAGGVFDIGSGEGTSIRDVVDLLGRIVGSPLQPRYGVLADRPLESTRIADLTAAAEVLRWRPATKLQDGLRQTVAWYADRL</sequence>
<dbReference type="InterPro" id="IPR001509">
    <property type="entry name" value="Epimerase_deHydtase"/>
</dbReference>
<evidence type="ECO:0000313" key="3">
    <source>
        <dbReference type="EMBL" id="GII37860.1"/>
    </source>
</evidence>
<comment type="caution">
    <text evidence="3">The sequence shown here is derived from an EMBL/GenBank/DDBJ whole genome shotgun (WGS) entry which is preliminary data.</text>
</comment>
<reference evidence="3 4" key="1">
    <citation type="submission" date="2021-01" db="EMBL/GenBank/DDBJ databases">
        <title>Whole genome shotgun sequence of Planotetraspora phitsanulokensis NBRC 104273.</title>
        <authorList>
            <person name="Komaki H."/>
            <person name="Tamura T."/>
        </authorList>
    </citation>
    <scope>NUCLEOTIDE SEQUENCE [LARGE SCALE GENOMIC DNA]</scope>
    <source>
        <strain evidence="3 4">NBRC 104273</strain>
    </source>
</reference>
<proteinExistence type="inferred from homology"/>
<dbReference type="Proteomes" id="UP000622547">
    <property type="component" value="Unassembled WGS sequence"/>
</dbReference>
<dbReference type="AlphaFoldDB" id="A0A8J3UF52"/>
<dbReference type="PANTHER" id="PTHR43000">
    <property type="entry name" value="DTDP-D-GLUCOSE 4,6-DEHYDRATASE-RELATED"/>
    <property type="match status" value="1"/>
</dbReference>
<accession>A0A8J3UF52</accession>
<dbReference type="Pfam" id="PF01370">
    <property type="entry name" value="Epimerase"/>
    <property type="match status" value="1"/>
</dbReference>
<organism evidence="3 4">
    <name type="scientific">Planotetraspora phitsanulokensis</name>
    <dbReference type="NCBI Taxonomy" id="575192"/>
    <lineage>
        <taxon>Bacteria</taxon>
        <taxon>Bacillati</taxon>
        <taxon>Actinomycetota</taxon>
        <taxon>Actinomycetes</taxon>
        <taxon>Streptosporangiales</taxon>
        <taxon>Streptosporangiaceae</taxon>
        <taxon>Planotetraspora</taxon>
    </lineage>
</organism>
<feature type="domain" description="NAD-dependent epimerase/dehydratase" evidence="2">
    <location>
        <begin position="25"/>
        <end position="245"/>
    </location>
</feature>
<dbReference type="EMBL" id="BOOP01000011">
    <property type="protein sequence ID" value="GII37860.1"/>
    <property type="molecule type" value="Genomic_DNA"/>
</dbReference>
<gene>
    <name evidence="3" type="primary">galE1</name>
    <name evidence="3" type="ORF">Pph01_28630</name>
</gene>
<name>A0A8J3UF52_9ACTN</name>
<dbReference type="Gene3D" id="3.40.50.720">
    <property type="entry name" value="NAD(P)-binding Rossmann-like Domain"/>
    <property type="match status" value="1"/>
</dbReference>
<dbReference type="SUPFAM" id="SSF51735">
    <property type="entry name" value="NAD(P)-binding Rossmann-fold domains"/>
    <property type="match status" value="1"/>
</dbReference>
<keyword evidence="4" id="KW-1185">Reference proteome</keyword>